<gene>
    <name evidence="1" type="ORF">GYMLUDRAFT_61368</name>
</gene>
<dbReference type="Proteomes" id="UP000053593">
    <property type="component" value="Unassembled WGS sequence"/>
</dbReference>
<dbReference type="OrthoDB" id="3070390at2759"/>
<dbReference type="EMBL" id="KN834791">
    <property type="protein sequence ID" value="KIK57365.1"/>
    <property type="molecule type" value="Genomic_DNA"/>
</dbReference>
<accession>A0A0D0B2H9</accession>
<sequence length="164" mass="18647">MEVISTPAFLPAPDSQYLPAEPSDPEDVSMNFEKSSLPIRDYRSKTIRISELTREFWDTRRNISAISQRCLSIEKLIRAELDKANRRKIDILAEAEKTLQYEQKRREDAEVILGDVTVLRECKNPTIIPTLLNTLVCSELNSAEHVRVGYVSADQSAIQEVIGQ</sequence>
<dbReference type="HOGENOM" id="CLU_148820_0_0_1"/>
<dbReference type="AlphaFoldDB" id="A0A0D0B2H9"/>
<keyword evidence="2" id="KW-1185">Reference proteome</keyword>
<name>A0A0D0B2H9_9AGAR</name>
<evidence type="ECO:0000313" key="1">
    <source>
        <dbReference type="EMBL" id="KIK57365.1"/>
    </source>
</evidence>
<organism evidence="1 2">
    <name type="scientific">Collybiopsis luxurians FD-317 M1</name>
    <dbReference type="NCBI Taxonomy" id="944289"/>
    <lineage>
        <taxon>Eukaryota</taxon>
        <taxon>Fungi</taxon>
        <taxon>Dikarya</taxon>
        <taxon>Basidiomycota</taxon>
        <taxon>Agaricomycotina</taxon>
        <taxon>Agaricomycetes</taxon>
        <taxon>Agaricomycetidae</taxon>
        <taxon>Agaricales</taxon>
        <taxon>Marasmiineae</taxon>
        <taxon>Omphalotaceae</taxon>
        <taxon>Collybiopsis</taxon>
        <taxon>Collybiopsis luxurians</taxon>
    </lineage>
</organism>
<proteinExistence type="predicted"/>
<evidence type="ECO:0000313" key="2">
    <source>
        <dbReference type="Proteomes" id="UP000053593"/>
    </source>
</evidence>
<protein>
    <submittedName>
        <fullName evidence="1">Uncharacterized protein</fullName>
    </submittedName>
</protein>
<reference evidence="1 2" key="1">
    <citation type="submission" date="2014-04" db="EMBL/GenBank/DDBJ databases">
        <title>Evolutionary Origins and Diversification of the Mycorrhizal Mutualists.</title>
        <authorList>
            <consortium name="DOE Joint Genome Institute"/>
            <consortium name="Mycorrhizal Genomics Consortium"/>
            <person name="Kohler A."/>
            <person name="Kuo A."/>
            <person name="Nagy L.G."/>
            <person name="Floudas D."/>
            <person name="Copeland A."/>
            <person name="Barry K.W."/>
            <person name="Cichocki N."/>
            <person name="Veneault-Fourrey C."/>
            <person name="LaButti K."/>
            <person name="Lindquist E.A."/>
            <person name="Lipzen A."/>
            <person name="Lundell T."/>
            <person name="Morin E."/>
            <person name="Murat C."/>
            <person name="Riley R."/>
            <person name="Ohm R."/>
            <person name="Sun H."/>
            <person name="Tunlid A."/>
            <person name="Henrissat B."/>
            <person name="Grigoriev I.V."/>
            <person name="Hibbett D.S."/>
            <person name="Martin F."/>
        </authorList>
    </citation>
    <scope>NUCLEOTIDE SEQUENCE [LARGE SCALE GENOMIC DNA]</scope>
    <source>
        <strain evidence="1 2">FD-317 M1</strain>
    </source>
</reference>